<dbReference type="InterPro" id="IPR012349">
    <property type="entry name" value="Split_barrel_FMN-bd"/>
</dbReference>
<proteinExistence type="predicted"/>
<protein>
    <recommendedName>
        <fullName evidence="3">Pyridoxamine 5'-phosphate oxidase family protein</fullName>
    </recommendedName>
</protein>
<evidence type="ECO:0000313" key="1">
    <source>
        <dbReference type="EMBL" id="WPX72999.1"/>
    </source>
</evidence>
<dbReference type="Gene3D" id="2.30.110.10">
    <property type="entry name" value="Electron Transport, Fmn-binding Protein, Chain A"/>
    <property type="match status" value="1"/>
</dbReference>
<dbReference type="EMBL" id="CP136422">
    <property type="protein sequence ID" value="WPX72999.1"/>
    <property type="molecule type" value="Genomic_DNA"/>
</dbReference>
<dbReference type="SUPFAM" id="SSF50475">
    <property type="entry name" value="FMN-binding split barrel"/>
    <property type="match status" value="1"/>
</dbReference>
<dbReference type="Pfam" id="PF12900">
    <property type="entry name" value="Pyridox_ox_2"/>
    <property type="match status" value="1"/>
</dbReference>
<dbReference type="InterPro" id="IPR024747">
    <property type="entry name" value="Pyridox_Oxase-rel"/>
</dbReference>
<organism evidence="1 2">
    <name type="scientific">Blautia producta</name>
    <dbReference type="NCBI Taxonomy" id="33035"/>
    <lineage>
        <taxon>Bacteria</taxon>
        <taxon>Bacillati</taxon>
        <taxon>Bacillota</taxon>
        <taxon>Clostridia</taxon>
        <taxon>Lachnospirales</taxon>
        <taxon>Lachnospiraceae</taxon>
        <taxon>Blautia</taxon>
    </lineage>
</organism>
<reference evidence="1" key="1">
    <citation type="submission" date="2023-10" db="EMBL/GenBank/DDBJ databases">
        <title>Genome sequence of Blautia coccoides DSM 935.</title>
        <authorList>
            <person name="Boeer T."/>
            <person name="Bengelsdorf F.R."/>
            <person name="Daniel R."/>
            <person name="Poehlein A."/>
        </authorList>
    </citation>
    <scope>NUCLEOTIDE SEQUENCE [LARGE SCALE GENOMIC DNA]</scope>
    <source>
        <strain evidence="1">DSM 935</strain>
    </source>
</reference>
<accession>A0ABZ0U712</accession>
<dbReference type="PANTHER" id="PTHR34071:SF2">
    <property type="entry name" value="FLAVIN-NUCLEOTIDE-BINDING PROTEIN"/>
    <property type="match status" value="1"/>
</dbReference>
<dbReference type="PANTHER" id="PTHR34071">
    <property type="entry name" value="5-NITROIMIDAZOLE ANTIBIOTICS RESISTANCE PROTEIN, NIMA-FAMILY-RELATED PROTEIN-RELATED"/>
    <property type="match status" value="1"/>
</dbReference>
<gene>
    <name evidence="1" type="ORF">BLCOC_13400</name>
</gene>
<evidence type="ECO:0008006" key="3">
    <source>
        <dbReference type="Google" id="ProtNLM"/>
    </source>
</evidence>
<dbReference type="Proteomes" id="UP001325248">
    <property type="component" value="Chromosome"/>
</dbReference>
<name>A0ABZ0U712_9FIRM</name>
<evidence type="ECO:0000313" key="2">
    <source>
        <dbReference type="Proteomes" id="UP001325248"/>
    </source>
</evidence>
<sequence length="160" mass="18572">MRRSDREVKEFEDIVAIMEKCDVCRIALNNNGYPYILPLNFGMCIKKGKIELYFHGAMEGTKYDLIEKDNRASFEMDCGHKLVTEVEHGSCTMEYESVIGQGRVEMLSDDEKCNALYILMKHYGQEEFSFNKAVMPRTKVFKLVVEKVTGKIRLKKNDKH</sequence>
<keyword evidence="2" id="KW-1185">Reference proteome</keyword>